<dbReference type="Proteomes" id="UP001369082">
    <property type="component" value="Unassembled WGS sequence"/>
</dbReference>
<organism evidence="1 2">
    <name type="scientific">Psychromonas aquatilis</name>
    <dbReference type="NCBI Taxonomy" id="2005072"/>
    <lineage>
        <taxon>Bacteria</taxon>
        <taxon>Pseudomonadati</taxon>
        <taxon>Pseudomonadota</taxon>
        <taxon>Gammaproteobacteria</taxon>
        <taxon>Alteromonadales</taxon>
        <taxon>Psychromonadaceae</taxon>
        <taxon>Psychromonas</taxon>
    </lineage>
</organism>
<dbReference type="RefSeq" id="WP_341598726.1">
    <property type="nucleotide sequence ID" value="NZ_JBAKAZ010000067.1"/>
</dbReference>
<evidence type="ECO:0000313" key="2">
    <source>
        <dbReference type="Proteomes" id="UP001369082"/>
    </source>
</evidence>
<reference evidence="1 2" key="1">
    <citation type="submission" date="2024-02" db="EMBL/GenBank/DDBJ databases">
        <title>Bacteria isolated from the canopy kelp, Nereocystis luetkeana.</title>
        <authorList>
            <person name="Pfister C.A."/>
            <person name="Younker I.T."/>
            <person name="Light S.H."/>
        </authorList>
    </citation>
    <scope>NUCLEOTIDE SEQUENCE [LARGE SCALE GENOMIC DNA]</scope>
    <source>
        <strain evidence="1 2">TI.1.05</strain>
    </source>
</reference>
<sequence length="101" mass="11882">MYESERKNPNGYDVNESCAAISHYQEIALKIEAKTAESYLKVLTEKIHYARDHCAYPGEYNGGKASYGSVHNRVEDWYQNELIYYSQIKLMRLAFYHRFMA</sequence>
<comment type="caution">
    <text evidence="1">The sequence shown here is derived from an EMBL/GenBank/DDBJ whole genome shotgun (WGS) entry which is preliminary data.</text>
</comment>
<gene>
    <name evidence="1" type="ORF">V6256_13370</name>
</gene>
<keyword evidence="2" id="KW-1185">Reference proteome</keyword>
<dbReference type="EMBL" id="JBAKAZ010000067">
    <property type="protein sequence ID" value="MEL0630600.1"/>
    <property type="molecule type" value="Genomic_DNA"/>
</dbReference>
<accession>A0ABU9GTN1</accession>
<protein>
    <submittedName>
        <fullName evidence="1">Uncharacterized protein</fullName>
    </submittedName>
</protein>
<proteinExistence type="predicted"/>
<name>A0ABU9GTN1_9GAMM</name>
<evidence type="ECO:0000313" key="1">
    <source>
        <dbReference type="EMBL" id="MEL0630600.1"/>
    </source>
</evidence>